<evidence type="ECO:0000313" key="8">
    <source>
        <dbReference type="EMBL" id="KAK5645220.1"/>
    </source>
</evidence>
<feature type="domain" description="Dendritic cell-specific transmembrane protein-like" evidence="6">
    <location>
        <begin position="391"/>
        <end position="581"/>
    </location>
</feature>
<reference evidence="8 9" key="1">
    <citation type="journal article" date="2024" name="Insects">
        <title>An Improved Chromosome-Level Genome Assembly of the Firefly Pyrocoelia pectoralis.</title>
        <authorList>
            <person name="Fu X."/>
            <person name="Meyer-Rochow V.B."/>
            <person name="Ballantyne L."/>
            <person name="Zhu X."/>
        </authorList>
    </citation>
    <scope>NUCLEOTIDE SEQUENCE [LARGE SCALE GENOMIC DNA]</scope>
    <source>
        <strain evidence="8">XCY_ONT2</strain>
    </source>
</reference>
<proteinExistence type="predicted"/>
<dbReference type="PANTHER" id="PTHR21041:SF17">
    <property type="entry name" value="E3 UBIQUITIN-PROTEIN LIGASE DCST1"/>
    <property type="match status" value="1"/>
</dbReference>
<protein>
    <recommendedName>
        <fullName evidence="10">Dendritic cell-specific transmembrane protein-like domain-containing protein</fullName>
    </recommendedName>
</protein>
<feature type="transmembrane region" description="Helical" evidence="5">
    <location>
        <begin position="53"/>
        <end position="71"/>
    </location>
</feature>
<evidence type="ECO:0000259" key="7">
    <source>
        <dbReference type="Pfam" id="PF26037"/>
    </source>
</evidence>
<dbReference type="EMBL" id="JAVRBK010000004">
    <property type="protein sequence ID" value="KAK5645220.1"/>
    <property type="molecule type" value="Genomic_DNA"/>
</dbReference>
<feature type="transmembrane region" description="Helical" evidence="5">
    <location>
        <begin position="536"/>
        <end position="557"/>
    </location>
</feature>
<dbReference type="InterPro" id="IPR058842">
    <property type="entry name" value="DCST1_C"/>
</dbReference>
<feature type="transmembrane region" description="Helical" evidence="5">
    <location>
        <begin position="26"/>
        <end position="47"/>
    </location>
</feature>
<sequence length="694" mass="80938">MKSKKYKLLPNFIRSSKNKYVPKKRAAGFICGLMLGLAFYELILVDLNFTENAAFIVGGIITLMLSTGIALSSQIRCITLLSFPTFSGRAGRGVLKAMVLAYIISGPIQNLSNNGYEVVRVFSCTTSLTFNLTKTKYELMFKPFTQALFGLKTDVSEMKDTVRTIRDVSAPIVGEVEGETEMRKLKEENDYIDSLNRDSSRSKEIDEKYRSKGEQTEAERFEKMYLKKIEMRCEDQFSRATKNCRQMFEKGYDTCYDTVTWIAAWLLCWPMKLTFVCNIVQVLGGSSRCDPSKDLDSGFGEGYTYLKSSGDTLTQNFKDVKVQYKVTKIKELVDVRQATDTAKAVLHTVKQKKVLLDELLTFLKRMLAFIFLRIILNAQQYHDKYLREIEYDNIYITKYFRHIDARRHKQGKATLLPLKKIERSKLVDPWDWKPLEMEREELFSQTLKLLLEMITATTFILLDRLFYEALDLVRRHAKIDYMQTGHHDLMLEVKGTGLIAAMLRSVLKGFNVKKRIKIVRSNEACLPRPSLLPYYYLFKIYGAYFFVWILILVQAYIQRVRRVTCAMFYRKREKRRVLFLYNQTLKRRISFFRERRLQEELNVFAVLRIRFPKACRCLRIFAAARRKCIICGEPEPRKKSNLPGDFEKCKTPTCYFVHCAECWYDMGKHCFACVESGSEESDFQDSDEGYYDSD</sequence>
<organism evidence="8 9">
    <name type="scientific">Pyrocoelia pectoralis</name>
    <dbReference type="NCBI Taxonomy" id="417401"/>
    <lineage>
        <taxon>Eukaryota</taxon>
        <taxon>Metazoa</taxon>
        <taxon>Ecdysozoa</taxon>
        <taxon>Arthropoda</taxon>
        <taxon>Hexapoda</taxon>
        <taxon>Insecta</taxon>
        <taxon>Pterygota</taxon>
        <taxon>Neoptera</taxon>
        <taxon>Endopterygota</taxon>
        <taxon>Coleoptera</taxon>
        <taxon>Polyphaga</taxon>
        <taxon>Elateriformia</taxon>
        <taxon>Elateroidea</taxon>
        <taxon>Lampyridae</taxon>
        <taxon>Lampyrinae</taxon>
        <taxon>Pyrocoelia</taxon>
    </lineage>
</organism>
<evidence type="ECO:0000256" key="5">
    <source>
        <dbReference type="SAM" id="Phobius"/>
    </source>
</evidence>
<feature type="domain" description="E3 ubiquitin-protein ligase DCST1-like C-terminal" evidence="7">
    <location>
        <begin position="626"/>
        <end position="674"/>
    </location>
</feature>
<keyword evidence="9" id="KW-1185">Reference proteome</keyword>
<accession>A0AAN7VAW0</accession>
<evidence type="ECO:0000256" key="3">
    <source>
        <dbReference type="ARBA" id="ARBA00022989"/>
    </source>
</evidence>
<keyword evidence="2 5" id="KW-0812">Transmembrane</keyword>
<dbReference type="Pfam" id="PF26037">
    <property type="entry name" value="zf-RING_DCST1_C"/>
    <property type="match status" value="1"/>
</dbReference>
<evidence type="ECO:0000256" key="1">
    <source>
        <dbReference type="ARBA" id="ARBA00004141"/>
    </source>
</evidence>
<evidence type="ECO:0000256" key="2">
    <source>
        <dbReference type="ARBA" id="ARBA00022692"/>
    </source>
</evidence>
<evidence type="ECO:0008006" key="10">
    <source>
        <dbReference type="Google" id="ProtNLM"/>
    </source>
</evidence>
<dbReference type="Pfam" id="PF07782">
    <property type="entry name" value="DC_STAMP"/>
    <property type="match status" value="1"/>
</dbReference>
<dbReference type="AlphaFoldDB" id="A0AAN7VAW0"/>
<dbReference type="GO" id="GO:0016020">
    <property type="term" value="C:membrane"/>
    <property type="evidence" value="ECO:0007669"/>
    <property type="project" value="UniProtKB-SubCell"/>
</dbReference>
<keyword evidence="4 5" id="KW-0472">Membrane</keyword>
<name>A0AAN7VAW0_9COLE</name>
<keyword evidence="3 5" id="KW-1133">Transmembrane helix</keyword>
<dbReference type="PANTHER" id="PTHR21041">
    <property type="entry name" value="DENDRITIC CELL-SPECIFIC TRANSMEMBRANE PROTEIN"/>
    <property type="match status" value="1"/>
</dbReference>
<evidence type="ECO:0000313" key="9">
    <source>
        <dbReference type="Proteomes" id="UP001329430"/>
    </source>
</evidence>
<comment type="caution">
    <text evidence="8">The sequence shown here is derived from an EMBL/GenBank/DDBJ whole genome shotgun (WGS) entry which is preliminary data.</text>
</comment>
<evidence type="ECO:0000256" key="4">
    <source>
        <dbReference type="ARBA" id="ARBA00023136"/>
    </source>
</evidence>
<comment type="subcellular location">
    <subcellularLocation>
        <location evidence="1">Membrane</location>
        <topology evidence="1">Multi-pass membrane protein</topology>
    </subcellularLocation>
</comment>
<gene>
    <name evidence="8" type="ORF">RI129_006520</name>
</gene>
<dbReference type="InterPro" id="IPR012858">
    <property type="entry name" value="DC_STAMP-like"/>
</dbReference>
<dbReference type="InterPro" id="IPR051856">
    <property type="entry name" value="CSR-E3_Ligase_Protein"/>
</dbReference>
<dbReference type="Proteomes" id="UP001329430">
    <property type="component" value="Chromosome 4"/>
</dbReference>
<evidence type="ECO:0000259" key="6">
    <source>
        <dbReference type="Pfam" id="PF07782"/>
    </source>
</evidence>